<name>A0A0R2MUE1_9LACO</name>
<reference evidence="1 2" key="1">
    <citation type="journal article" date="2015" name="Genome Announc.">
        <title>Expanding the biotechnology potential of lactobacilli through comparative genomics of 213 strains and associated genera.</title>
        <authorList>
            <person name="Sun Z."/>
            <person name="Harris H.M."/>
            <person name="McCann A."/>
            <person name="Guo C."/>
            <person name="Argimon S."/>
            <person name="Zhang W."/>
            <person name="Yang X."/>
            <person name="Jeffery I.B."/>
            <person name="Cooney J.C."/>
            <person name="Kagawa T.F."/>
            <person name="Liu W."/>
            <person name="Song Y."/>
            <person name="Salvetti E."/>
            <person name="Wrobel A."/>
            <person name="Rasinkangas P."/>
            <person name="Parkhill J."/>
            <person name="Rea M.C."/>
            <person name="O'Sullivan O."/>
            <person name="Ritari J."/>
            <person name="Douillard F.P."/>
            <person name="Paul Ross R."/>
            <person name="Yang R."/>
            <person name="Briner A.E."/>
            <person name="Felis G.E."/>
            <person name="de Vos W.M."/>
            <person name="Barrangou R."/>
            <person name="Klaenhammer T.R."/>
            <person name="Caufield P.W."/>
            <person name="Cui Y."/>
            <person name="Zhang H."/>
            <person name="O'Toole P.W."/>
        </authorList>
    </citation>
    <scope>NUCLEOTIDE SEQUENCE [LARGE SCALE GENOMIC DNA]</scope>
    <source>
        <strain evidence="1 2">DSM 24301</strain>
    </source>
</reference>
<organism evidence="1 2">
    <name type="scientific">Lacticaseibacillus saniviri JCM 17471 = DSM 24301</name>
    <dbReference type="NCBI Taxonomy" id="1293598"/>
    <lineage>
        <taxon>Bacteria</taxon>
        <taxon>Bacillati</taxon>
        <taxon>Bacillota</taxon>
        <taxon>Bacilli</taxon>
        <taxon>Lactobacillales</taxon>
        <taxon>Lactobacillaceae</taxon>
        <taxon>Lacticaseibacillus</taxon>
    </lineage>
</organism>
<sequence length="60" mass="6893">MRIILFATIAILTKFLAFVLLIATVWQVTDVVKHQWQPQTSFLDKSWQVIQLAITILPLA</sequence>
<dbReference type="AlphaFoldDB" id="A0A0R2MUE1"/>
<evidence type="ECO:0000313" key="2">
    <source>
        <dbReference type="Proteomes" id="UP000050969"/>
    </source>
</evidence>
<dbReference type="RefSeq" id="WP_054777808.1">
    <property type="nucleotide sequence ID" value="NZ_BBBX01000020.1"/>
</dbReference>
<proteinExistence type="predicted"/>
<dbReference type="Proteomes" id="UP000050969">
    <property type="component" value="Unassembled WGS sequence"/>
</dbReference>
<protein>
    <submittedName>
        <fullName evidence="1">Uncharacterized protein</fullName>
    </submittedName>
</protein>
<accession>A0A0R2MUE1</accession>
<dbReference type="PATRIC" id="fig|1293598.4.peg.2205"/>
<dbReference type="EMBL" id="JQCE01000058">
    <property type="protein sequence ID" value="KRO15920.1"/>
    <property type="molecule type" value="Genomic_DNA"/>
</dbReference>
<keyword evidence="2" id="KW-1185">Reference proteome</keyword>
<dbReference type="OrthoDB" id="9987875at2"/>
<comment type="caution">
    <text evidence="1">The sequence shown here is derived from an EMBL/GenBank/DDBJ whole genome shotgun (WGS) entry which is preliminary data.</text>
</comment>
<gene>
    <name evidence="1" type="ORF">IV56_GL002111</name>
</gene>
<evidence type="ECO:0000313" key="1">
    <source>
        <dbReference type="EMBL" id="KRO15920.1"/>
    </source>
</evidence>